<keyword evidence="1" id="KW-0472">Membrane</keyword>
<evidence type="ECO:0000259" key="2">
    <source>
        <dbReference type="Pfam" id="PF15009"/>
    </source>
</evidence>
<dbReference type="OrthoDB" id="6053839at2759"/>
<dbReference type="GO" id="GO:0035438">
    <property type="term" value="F:cyclic-di-GMP binding"/>
    <property type="evidence" value="ECO:0007669"/>
    <property type="project" value="TreeGrafter"/>
</dbReference>
<dbReference type="GO" id="GO:0005776">
    <property type="term" value="C:autophagosome"/>
    <property type="evidence" value="ECO:0007669"/>
    <property type="project" value="TreeGrafter"/>
</dbReference>
<dbReference type="GO" id="GO:0005789">
    <property type="term" value="C:endoplasmic reticulum membrane"/>
    <property type="evidence" value="ECO:0007669"/>
    <property type="project" value="TreeGrafter"/>
</dbReference>
<dbReference type="GO" id="GO:0032481">
    <property type="term" value="P:positive regulation of type I interferon production"/>
    <property type="evidence" value="ECO:0007669"/>
    <property type="project" value="InterPro"/>
</dbReference>
<keyword evidence="1" id="KW-1133">Transmembrane helix</keyword>
<sequence length="394" mass="45876">MNKIINMLPSGQEGETRTFDPKVFKTYKSICVRKRPDNKYYYPKTIPREREPLATYLTLVAIILLFAVDIYLAEEGTKNLIGQFAVSILFYIILHILHRCILVWEEMKYVISRYENSYLRLFKDAYYLSPQAIGTAVICVIWLIAYFAEIRSDSIAFPKCASLITSVYLLGELLNIRSCPLEDSLWVAKNNGLDYGSGMAYSFFHGYLDLVLRRTGTESKNLKELMQDYEDSHHINFPIYKLFILIPTSLRCFTSLKNEYSASIDESSSLPEKLITVAGVQNRVYKNAVYKITSGDRKIYVSAEYATPLRTFKEVFRAAGHHSVYYEKYKKDIILQFYLTLEAVLEKNNLNEYCELIYYEDTYINEGVEQYYDVGKIILNRIKELKKLQHDKSE</sequence>
<name>A0A9P0LII0_ACAOB</name>
<dbReference type="GO" id="GO:0045087">
    <property type="term" value="P:innate immune response"/>
    <property type="evidence" value="ECO:0007669"/>
    <property type="project" value="TreeGrafter"/>
</dbReference>
<keyword evidence="4" id="KW-1185">Reference proteome</keyword>
<dbReference type="GO" id="GO:0000045">
    <property type="term" value="P:autophagosome assembly"/>
    <property type="evidence" value="ECO:0007669"/>
    <property type="project" value="TreeGrafter"/>
</dbReference>
<dbReference type="InterPro" id="IPR055432">
    <property type="entry name" value="STING_LBD"/>
</dbReference>
<evidence type="ECO:0000256" key="1">
    <source>
        <dbReference type="SAM" id="Phobius"/>
    </source>
</evidence>
<feature type="domain" description="STING ligand-binding" evidence="2">
    <location>
        <begin position="194"/>
        <end position="384"/>
    </location>
</feature>
<dbReference type="GO" id="GO:0061709">
    <property type="term" value="P:reticulophagy"/>
    <property type="evidence" value="ECO:0007669"/>
    <property type="project" value="TreeGrafter"/>
</dbReference>
<dbReference type="GO" id="GO:0002218">
    <property type="term" value="P:activation of innate immune response"/>
    <property type="evidence" value="ECO:0007669"/>
    <property type="project" value="InterPro"/>
</dbReference>
<accession>A0A9P0LII0</accession>
<dbReference type="InterPro" id="IPR029158">
    <property type="entry name" value="STING"/>
</dbReference>
<dbReference type="GO" id="GO:0061507">
    <property type="term" value="F:2',3'-cyclic GMP-AMP binding"/>
    <property type="evidence" value="ECO:0007669"/>
    <property type="project" value="TreeGrafter"/>
</dbReference>
<dbReference type="Pfam" id="PF15009">
    <property type="entry name" value="STING_LBD"/>
    <property type="match status" value="1"/>
</dbReference>
<dbReference type="InterPro" id="IPR038623">
    <property type="entry name" value="STING_C_sf"/>
</dbReference>
<evidence type="ECO:0000313" key="3">
    <source>
        <dbReference type="EMBL" id="CAH1993705.1"/>
    </source>
</evidence>
<dbReference type="Gene3D" id="3.40.50.12100">
    <property type="entry name" value="Stimulator of interferon genes protein"/>
    <property type="match status" value="1"/>
</dbReference>
<dbReference type="PANTHER" id="PTHR34339:SF1">
    <property type="entry name" value="STIMULATOR OF INTERFERON GENES PROTEIN"/>
    <property type="match status" value="1"/>
</dbReference>
<dbReference type="AlphaFoldDB" id="A0A9P0LII0"/>
<proteinExistence type="predicted"/>
<keyword evidence="1" id="KW-0812">Transmembrane</keyword>
<feature type="transmembrane region" description="Helical" evidence="1">
    <location>
        <begin position="125"/>
        <end position="148"/>
    </location>
</feature>
<dbReference type="Proteomes" id="UP001152888">
    <property type="component" value="Unassembled WGS sequence"/>
</dbReference>
<gene>
    <name evidence="3" type="ORF">ACAOBT_LOCUS21672</name>
</gene>
<evidence type="ECO:0000313" key="4">
    <source>
        <dbReference type="Proteomes" id="UP001152888"/>
    </source>
</evidence>
<comment type="caution">
    <text evidence="3">The sequence shown here is derived from an EMBL/GenBank/DDBJ whole genome shotgun (WGS) entry which is preliminary data.</text>
</comment>
<dbReference type="GO" id="GO:0016239">
    <property type="term" value="P:positive regulation of macroautophagy"/>
    <property type="evidence" value="ECO:0007669"/>
    <property type="project" value="TreeGrafter"/>
</dbReference>
<dbReference type="EMBL" id="CAKOFQ010007181">
    <property type="protein sequence ID" value="CAH1993705.1"/>
    <property type="molecule type" value="Genomic_DNA"/>
</dbReference>
<dbReference type="PANTHER" id="PTHR34339">
    <property type="entry name" value="STIMULATOR OF INTERFERON GENES PROTEIN"/>
    <property type="match status" value="1"/>
</dbReference>
<organism evidence="3 4">
    <name type="scientific">Acanthoscelides obtectus</name>
    <name type="common">Bean weevil</name>
    <name type="synonym">Bruchus obtectus</name>
    <dbReference type="NCBI Taxonomy" id="200917"/>
    <lineage>
        <taxon>Eukaryota</taxon>
        <taxon>Metazoa</taxon>
        <taxon>Ecdysozoa</taxon>
        <taxon>Arthropoda</taxon>
        <taxon>Hexapoda</taxon>
        <taxon>Insecta</taxon>
        <taxon>Pterygota</taxon>
        <taxon>Neoptera</taxon>
        <taxon>Endopterygota</taxon>
        <taxon>Coleoptera</taxon>
        <taxon>Polyphaga</taxon>
        <taxon>Cucujiformia</taxon>
        <taxon>Chrysomeloidea</taxon>
        <taxon>Chrysomelidae</taxon>
        <taxon>Bruchinae</taxon>
        <taxon>Bruchini</taxon>
        <taxon>Acanthoscelides</taxon>
    </lineage>
</organism>
<feature type="transmembrane region" description="Helical" evidence="1">
    <location>
        <begin position="84"/>
        <end position="104"/>
    </location>
</feature>
<reference evidence="3" key="1">
    <citation type="submission" date="2022-03" db="EMBL/GenBank/DDBJ databases">
        <authorList>
            <person name="Sayadi A."/>
        </authorList>
    </citation>
    <scope>NUCLEOTIDE SEQUENCE</scope>
</reference>
<protein>
    <recommendedName>
        <fullName evidence="2">STING ligand-binding domain-containing protein</fullName>
    </recommendedName>
</protein>
<feature type="transmembrane region" description="Helical" evidence="1">
    <location>
        <begin position="53"/>
        <end position="72"/>
    </location>
</feature>